<sequence>MLHQVILLLASGCVTLSPQIHREYFLINKAMQWEDAQAYCRENHVDLATIGSHDDMKRLVDMTAVSDLTGSIWIGLKKSDLVSWLWSVGETQTGQGVAEYTNWASLPDSAHDCGGMRPDGKWLSALCNTTLPFVCQADEGSSGVHVVLEEMSWKTAQEYCRLNYRDLATVENLTENQALQQIINERLQSPSLVWIGLFKDDWKWSDQSNSSFRCWDSSQPNGDGSCTLYYAFDNAWYDRDCTSEFPFYCYEVKKWRQVVQMEVKLDSCCNFTDSAVSKAILNQLYKKLEGVKLEWRVHPDGKIFHKKEKKKMTEPVENKTLLCAP</sequence>
<evidence type="ECO:0000313" key="2">
    <source>
        <dbReference type="Proteomes" id="UP000831701"/>
    </source>
</evidence>
<evidence type="ECO:0000313" key="1">
    <source>
        <dbReference type="EMBL" id="KAI3365011.1"/>
    </source>
</evidence>
<accession>A0ACB8WB74</accession>
<reference evidence="1" key="1">
    <citation type="submission" date="2022-04" db="EMBL/GenBank/DDBJ databases">
        <title>Jade perch genome.</title>
        <authorList>
            <person name="Chao B."/>
        </authorList>
    </citation>
    <scope>NUCLEOTIDE SEQUENCE</scope>
    <source>
        <strain evidence="1">CB-2022</strain>
    </source>
</reference>
<proteinExistence type="predicted"/>
<comment type="caution">
    <text evidence="1">The sequence shown here is derived from an EMBL/GenBank/DDBJ whole genome shotgun (WGS) entry which is preliminary data.</text>
</comment>
<name>A0ACB8WB74_9TELE</name>
<organism evidence="1 2">
    <name type="scientific">Scortum barcoo</name>
    <name type="common">barcoo grunter</name>
    <dbReference type="NCBI Taxonomy" id="214431"/>
    <lineage>
        <taxon>Eukaryota</taxon>
        <taxon>Metazoa</taxon>
        <taxon>Chordata</taxon>
        <taxon>Craniata</taxon>
        <taxon>Vertebrata</taxon>
        <taxon>Euteleostomi</taxon>
        <taxon>Actinopterygii</taxon>
        <taxon>Neopterygii</taxon>
        <taxon>Teleostei</taxon>
        <taxon>Neoteleostei</taxon>
        <taxon>Acanthomorphata</taxon>
        <taxon>Eupercaria</taxon>
        <taxon>Centrarchiformes</taxon>
        <taxon>Terapontoidei</taxon>
        <taxon>Terapontidae</taxon>
        <taxon>Scortum</taxon>
    </lineage>
</organism>
<keyword evidence="2" id="KW-1185">Reference proteome</keyword>
<dbReference type="Proteomes" id="UP000831701">
    <property type="component" value="Chromosome 12"/>
</dbReference>
<dbReference type="EMBL" id="CM041542">
    <property type="protein sequence ID" value="KAI3365011.1"/>
    <property type="molecule type" value="Genomic_DNA"/>
</dbReference>
<gene>
    <name evidence="1" type="ORF">L3Q82_001163</name>
</gene>
<protein>
    <submittedName>
        <fullName evidence="1">Uncharacterized protein</fullName>
    </submittedName>
</protein>